<dbReference type="GO" id="GO:0005737">
    <property type="term" value="C:cytoplasm"/>
    <property type="evidence" value="ECO:0007669"/>
    <property type="project" value="TreeGrafter"/>
</dbReference>
<dbReference type="PROSITE" id="PS50011">
    <property type="entry name" value="PROTEIN_KINASE_DOM"/>
    <property type="match status" value="1"/>
</dbReference>
<dbReference type="EMBL" id="JACGWJ010000013">
    <property type="protein sequence ID" value="KAL0378250.1"/>
    <property type="molecule type" value="Genomic_DNA"/>
</dbReference>
<evidence type="ECO:0000313" key="8">
    <source>
        <dbReference type="EMBL" id="KAL0378250.1"/>
    </source>
</evidence>
<reference evidence="8" key="2">
    <citation type="journal article" date="2024" name="Plant">
        <title>Genomic evolution and insights into agronomic trait innovations of Sesamum species.</title>
        <authorList>
            <person name="Miao H."/>
            <person name="Wang L."/>
            <person name="Qu L."/>
            <person name="Liu H."/>
            <person name="Sun Y."/>
            <person name="Le M."/>
            <person name="Wang Q."/>
            <person name="Wei S."/>
            <person name="Zheng Y."/>
            <person name="Lin W."/>
            <person name="Duan Y."/>
            <person name="Cao H."/>
            <person name="Xiong S."/>
            <person name="Wang X."/>
            <person name="Wei L."/>
            <person name="Li C."/>
            <person name="Ma Q."/>
            <person name="Ju M."/>
            <person name="Zhao R."/>
            <person name="Li G."/>
            <person name="Mu C."/>
            <person name="Tian Q."/>
            <person name="Mei H."/>
            <person name="Zhang T."/>
            <person name="Gao T."/>
            <person name="Zhang H."/>
        </authorList>
    </citation>
    <scope>NUCLEOTIDE SEQUENCE</scope>
    <source>
        <strain evidence="8">G02</strain>
    </source>
</reference>
<keyword evidence="2" id="KW-0808">Transferase</keyword>
<dbReference type="GO" id="GO:0004709">
    <property type="term" value="F:MAP kinase kinase kinase activity"/>
    <property type="evidence" value="ECO:0007669"/>
    <property type="project" value="TreeGrafter"/>
</dbReference>
<sequence length="253" mass="28114">MAKHIASCSSMLSFKGSPYWMAPEVVMNTNGYSLPVDIWSLGCTVLEMATSKPPWSQFEGVAAIFKIGNSKDIPEIPEHLSADAKSFIRLCLQREPSARPTAAQLLTHPFTALEMHSSRMHSSSSDRDDASRLTVPRTLISPRDNTRTITSLPTPHENHPIVPPKGAKKFPTPRTPVVSTTARPEESINHSSCKHSRVLDRLLHAWIRLRQSKSGIGLHRSDHKVKEYCVESNGFIVSVPYYVVMAEDGCSRD</sequence>
<evidence type="ECO:0000256" key="5">
    <source>
        <dbReference type="ARBA" id="ARBA00022840"/>
    </source>
</evidence>
<keyword evidence="4 8" id="KW-0418">Kinase</keyword>
<dbReference type="SUPFAM" id="SSF56112">
    <property type="entry name" value="Protein kinase-like (PK-like)"/>
    <property type="match status" value="1"/>
</dbReference>
<dbReference type="InterPro" id="IPR000719">
    <property type="entry name" value="Prot_kinase_dom"/>
</dbReference>
<evidence type="ECO:0000256" key="3">
    <source>
        <dbReference type="ARBA" id="ARBA00022741"/>
    </source>
</evidence>
<keyword evidence="5" id="KW-0067">ATP-binding</keyword>
<name>A0AAW2REB9_SESRA</name>
<gene>
    <name evidence="8" type="ORF">Sradi_3130500</name>
</gene>
<dbReference type="PANTHER" id="PTHR48016">
    <property type="entry name" value="MAP KINASE KINASE KINASE SSK2-RELATED-RELATED"/>
    <property type="match status" value="1"/>
</dbReference>
<dbReference type="GO" id="GO:0005524">
    <property type="term" value="F:ATP binding"/>
    <property type="evidence" value="ECO:0007669"/>
    <property type="project" value="UniProtKB-KW"/>
</dbReference>
<dbReference type="InterPro" id="IPR050538">
    <property type="entry name" value="MAP_kinase_kinase_kinase"/>
</dbReference>
<comment type="similarity">
    <text evidence="1">Belongs to the protein kinase superfamily. STE Ser/Thr protein kinase family. MAP kinase kinase kinase subfamily.</text>
</comment>
<evidence type="ECO:0000256" key="1">
    <source>
        <dbReference type="ARBA" id="ARBA00006529"/>
    </source>
</evidence>
<evidence type="ECO:0000256" key="2">
    <source>
        <dbReference type="ARBA" id="ARBA00022679"/>
    </source>
</evidence>
<evidence type="ECO:0000256" key="6">
    <source>
        <dbReference type="SAM" id="MobiDB-lite"/>
    </source>
</evidence>
<evidence type="ECO:0000259" key="7">
    <source>
        <dbReference type="PROSITE" id="PS50011"/>
    </source>
</evidence>
<feature type="domain" description="Protein kinase" evidence="7">
    <location>
        <begin position="1"/>
        <end position="111"/>
    </location>
</feature>
<accession>A0AAW2REB9</accession>
<protein>
    <submittedName>
        <fullName evidence="8">Mitogen-activated protein kinase kinase kinase</fullName>
    </submittedName>
</protein>
<dbReference type="AlphaFoldDB" id="A0AAW2REB9"/>
<reference evidence="8" key="1">
    <citation type="submission" date="2020-06" db="EMBL/GenBank/DDBJ databases">
        <authorList>
            <person name="Li T."/>
            <person name="Hu X."/>
            <person name="Zhang T."/>
            <person name="Song X."/>
            <person name="Zhang H."/>
            <person name="Dai N."/>
            <person name="Sheng W."/>
            <person name="Hou X."/>
            <person name="Wei L."/>
        </authorList>
    </citation>
    <scope>NUCLEOTIDE SEQUENCE</scope>
    <source>
        <strain evidence="8">G02</strain>
        <tissue evidence="8">Leaf</tissue>
    </source>
</reference>
<evidence type="ECO:0000256" key="4">
    <source>
        <dbReference type="ARBA" id="ARBA00022777"/>
    </source>
</evidence>
<organism evidence="8">
    <name type="scientific">Sesamum radiatum</name>
    <name type="common">Black benniseed</name>
    <dbReference type="NCBI Taxonomy" id="300843"/>
    <lineage>
        <taxon>Eukaryota</taxon>
        <taxon>Viridiplantae</taxon>
        <taxon>Streptophyta</taxon>
        <taxon>Embryophyta</taxon>
        <taxon>Tracheophyta</taxon>
        <taxon>Spermatophyta</taxon>
        <taxon>Magnoliopsida</taxon>
        <taxon>eudicotyledons</taxon>
        <taxon>Gunneridae</taxon>
        <taxon>Pentapetalae</taxon>
        <taxon>asterids</taxon>
        <taxon>lamiids</taxon>
        <taxon>Lamiales</taxon>
        <taxon>Pedaliaceae</taxon>
        <taxon>Sesamum</taxon>
    </lineage>
</organism>
<dbReference type="Gene3D" id="1.10.510.10">
    <property type="entry name" value="Transferase(Phosphotransferase) domain 1"/>
    <property type="match status" value="1"/>
</dbReference>
<keyword evidence="3" id="KW-0547">Nucleotide-binding</keyword>
<dbReference type="InterPro" id="IPR011009">
    <property type="entry name" value="Kinase-like_dom_sf"/>
</dbReference>
<dbReference type="Pfam" id="PF00069">
    <property type="entry name" value="Pkinase"/>
    <property type="match status" value="1"/>
</dbReference>
<proteinExistence type="inferred from homology"/>
<feature type="region of interest" description="Disordered" evidence="6">
    <location>
        <begin position="144"/>
        <end position="190"/>
    </location>
</feature>
<dbReference type="SMART" id="SM00220">
    <property type="entry name" value="S_TKc"/>
    <property type="match status" value="1"/>
</dbReference>
<dbReference type="PANTHER" id="PTHR48016:SF8">
    <property type="entry name" value="MITOGEN-ACTIVATED PROTEIN KINASE KINASE KINASE 3"/>
    <property type="match status" value="1"/>
</dbReference>
<comment type="caution">
    <text evidence="8">The sequence shown here is derived from an EMBL/GenBank/DDBJ whole genome shotgun (WGS) entry which is preliminary data.</text>
</comment>